<feature type="transmembrane region" description="Helical" evidence="9">
    <location>
        <begin position="282"/>
        <end position="305"/>
    </location>
</feature>
<feature type="transmembrane region" description="Helical" evidence="9">
    <location>
        <begin position="109"/>
        <end position="131"/>
    </location>
</feature>
<evidence type="ECO:0000259" key="10">
    <source>
        <dbReference type="Pfam" id="PF01490"/>
    </source>
</evidence>
<evidence type="ECO:0000313" key="11">
    <source>
        <dbReference type="EMBL" id="KAL3815330.1"/>
    </source>
</evidence>
<keyword evidence="6" id="KW-0029">Amino-acid transport</keyword>
<feature type="transmembrane region" description="Helical" evidence="9">
    <location>
        <begin position="325"/>
        <end position="343"/>
    </location>
</feature>
<dbReference type="Pfam" id="PF01490">
    <property type="entry name" value="Aa_trans"/>
    <property type="match status" value="1"/>
</dbReference>
<keyword evidence="7 9" id="KW-1133">Transmembrane helix</keyword>
<evidence type="ECO:0000256" key="3">
    <source>
        <dbReference type="ARBA" id="ARBA00022448"/>
    </source>
</evidence>
<dbReference type="AlphaFoldDB" id="A0ABD3RQV7"/>
<evidence type="ECO:0000256" key="8">
    <source>
        <dbReference type="ARBA" id="ARBA00023136"/>
    </source>
</evidence>
<proteinExistence type="inferred from homology"/>
<dbReference type="InterPro" id="IPR013057">
    <property type="entry name" value="AA_transpt_TM"/>
</dbReference>
<dbReference type="EMBL" id="JALLPB020000204">
    <property type="protein sequence ID" value="KAL3815330.1"/>
    <property type="molecule type" value="Genomic_DNA"/>
</dbReference>
<evidence type="ECO:0000256" key="9">
    <source>
        <dbReference type="SAM" id="Phobius"/>
    </source>
</evidence>
<feature type="transmembrane region" description="Helical" evidence="9">
    <location>
        <begin position="51"/>
        <end position="70"/>
    </location>
</feature>
<feature type="transmembrane region" description="Helical" evidence="9">
    <location>
        <begin position="460"/>
        <end position="481"/>
    </location>
</feature>
<evidence type="ECO:0000256" key="5">
    <source>
        <dbReference type="ARBA" id="ARBA00022692"/>
    </source>
</evidence>
<keyword evidence="5 9" id="KW-0812">Transmembrane</keyword>
<accession>A0ABD3RQV7</accession>
<evidence type="ECO:0000256" key="6">
    <source>
        <dbReference type="ARBA" id="ARBA00022970"/>
    </source>
</evidence>
<evidence type="ECO:0000256" key="7">
    <source>
        <dbReference type="ARBA" id="ARBA00022989"/>
    </source>
</evidence>
<comment type="similarity">
    <text evidence="2">Belongs to the amino acid/polyamine transporter 2 family.</text>
</comment>
<dbReference type="PANTHER" id="PTHR22950:SF678">
    <property type="entry name" value="VACUOLAR AMINO ACID TRANSPORTER 5-RELATED"/>
    <property type="match status" value="1"/>
</dbReference>
<feature type="transmembrane region" description="Helical" evidence="9">
    <location>
        <begin position="435"/>
        <end position="454"/>
    </location>
</feature>
<dbReference type="PANTHER" id="PTHR22950">
    <property type="entry name" value="AMINO ACID TRANSPORTER"/>
    <property type="match status" value="1"/>
</dbReference>
<dbReference type="Proteomes" id="UP001530377">
    <property type="component" value="Unassembled WGS sequence"/>
</dbReference>
<feature type="transmembrane region" description="Helical" evidence="9">
    <location>
        <begin position="76"/>
        <end position="97"/>
    </location>
</feature>
<evidence type="ECO:0000256" key="2">
    <source>
        <dbReference type="ARBA" id="ARBA00008066"/>
    </source>
</evidence>
<keyword evidence="3" id="KW-0813">Transport</keyword>
<comment type="subcellular location">
    <subcellularLocation>
        <location evidence="1">Vacuole membrane</location>
        <topology evidence="1">Multi-pass membrane protein</topology>
    </subcellularLocation>
</comment>
<comment type="caution">
    <text evidence="11">The sequence shown here is derived from an EMBL/GenBank/DDBJ whole genome shotgun (WGS) entry which is preliminary data.</text>
</comment>
<organism evidence="11 12">
    <name type="scientific">Cyclostephanos tholiformis</name>
    <dbReference type="NCBI Taxonomy" id="382380"/>
    <lineage>
        <taxon>Eukaryota</taxon>
        <taxon>Sar</taxon>
        <taxon>Stramenopiles</taxon>
        <taxon>Ochrophyta</taxon>
        <taxon>Bacillariophyta</taxon>
        <taxon>Coscinodiscophyceae</taxon>
        <taxon>Thalassiosirophycidae</taxon>
        <taxon>Stephanodiscales</taxon>
        <taxon>Stephanodiscaceae</taxon>
        <taxon>Cyclostephanos</taxon>
    </lineage>
</organism>
<dbReference type="GO" id="GO:0006865">
    <property type="term" value="P:amino acid transport"/>
    <property type="evidence" value="ECO:0007669"/>
    <property type="project" value="UniProtKB-KW"/>
</dbReference>
<keyword evidence="12" id="KW-1185">Reference proteome</keyword>
<protein>
    <recommendedName>
        <fullName evidence="10">Amino acid transporter transmembrane domain-containing protein</fullName>
    </recommendedName>
</protein>
<dbReference type="GO" id="GO:0005774">
    <property type="term" value="C:vacuolar membrane"/>
    <property type="evidence" value="ECO:0007669"/>
    <property type="project" value="UniProtKB-SubCell"/>
</dbReference>
<feature type="transmembrane region" description="Helical" evidence="9">
    <location>
        <begin position="493"/>
        <end position="514"/>
    </location>
</feature>
<keyword evidence="4" id="KW-0926">Vacuole</keyword>
<evidence type="ECO:0000313" key="12">
    <source>
        <dbReference type="Proteomes" id="UP001530377"/>
    </source>
</evidence>
<gene>
    <name evidence="11" type="ORF">ACHAXA_010012</name>
</gene>
<feature type="domain" description="Amino acid transporter transmembrane" evidence="10">
    <location>
        <begin position="45"/>
        <end position="513"/>
    </location>
</feature>
<feature type="transmembrane region" description="Helical" evidence="9">
    <location>
        <begin position="177"/>
        <end position="195"/>
    </location>
</feature>
<reference evidence="11 12" key="1">
    <citation type="submission" date="2024-10" db="EMBL/GenBank/DDBJ databases">
        <title>Updated reference genomes for cyclostephanoid diatoms.</title>
        <authorList>
            <person name="Roberts W.R."/>
            <person name="Alverson A.J."/>
        </authorList>
    </citation>
    <scope>NUCLEOTIDE SEQUENCE [LARGE SCALE GENOMIC DNA]</scope>
    <source>
        <strain evidence="11 12">AJA228-03</strain>
    </source>
</reference>
<keyword evidence="8 9" id="KW-0472">Membrane</keyword>
<name>A0ABD3RQV7_9STRA</name>
<sequence length="520" mass="56099">MLPGLSMRRMYGSVVEKNGGGTSSSLPIVNAEDASSSVVSKSRKGSTIASGVVNLANTIVGAGMLGLPGAFGGTGWLAGVFLIVLSASLSAHGLVLLSKAACLTGRPSSFYSLALASVPGYTTLIDAAVALKCFGVATGYLITISDSMVNALHHMIITGDPARDDRFIASLLLSRHFWVVGAMASVLPFCFYRTLDELKRLSALALVFVFMLVGMIVAYANGMADPCGGNEGGEETCKGDIVPFTNIPSTLTRLPIFVFSFTCHQNIFPIVNEMELPSQRRLNIVICSSIGFALVVFSAVAIEGYRTYGSAVRGDILLNYPENKQVTFLRICIAFMLALHYPLQLDPSRRCISSLVEGIIKWWRQKKIAASIPKAISGECLDGLAFRPEEVEESLDTDNGEPTIDSVYIQMVQNNVKIQQADDNDSKGITPDDRLFYNITFIFLLLSFTLATIVDDLGVILALVGATGSTLVSYILPGLIYVKVYPHKDMSLVMAYAQLLLGVVIMPLALYFILTKRVNH</sequence>
<evidence type="ECO:0000256" key="4">
    <source>
        <dbReference type="ARBA" id="ARBA00022554"/>
    </source>
</evidence>
<feature type="transmembrane region" description="Helical" evidence="9">
    <location>
        <begin position="201"/>
        <end position="220"/>
    </location>
</feature>
<evidence type="ECO:0000256" key="1">
    <source>
        <dbReference type="ARBA" id="ARBA00004128"/>
    </source>
</evidence>